<dbReference type="Proteomes" id="UP000295021">
    <property type="component" value="Unassembled WGS sequence"/>
</dbReference>
<evidence type="ECO:0000259" key="1">
    <source>
        <dbReference type="Pfam" id="PF13518"/>
    </source>
</evidence>
<evidence type="ECO:0000313" key="3">
    <source>
        <dbReference type="Proteomes" id="UP000295021"/>
    </source>
</evidence>
<proteinExistence type="predicted"/>
<reference evidence="2 3" key="1">
    <citation type="submission" date="2019-03" db="EMBL/GenBank/DDBJ databases">
        <title>Genomic Encyclopedia of Type Strains, Phase IV (KMG-V): Genome sequencing to study the core and pangenomes of soil and plant-associated prokaryotes.</title>
        <authorList>
            <person name="Whitman W."/>
        </authorList>
    </citation>
    <scope>NUCLEOTIDE SEQUENCE [LARGE SCALE GENOMIC DNA]</scope>
    <source>
        <strain evidence="2 3">FB403</strain>
    </source>
</reference>
<dbReference type="Pfam" id="PF13518">
    <property type="entry name" value="HTH_28"/>
    <property type="match status" value="1"/>
</dbReference>
<accession>A0AAX2QA14</accession>
<dbReference type="EMBL" id="SMBI01000049">
    <property type="protein sequence ID" value="TCU10400.1"/>
    <property type="molecule type" value="Genomic_DNA"/>
</dbReference>
<sequence length="170" mass="19435">MSFMITMSQKELHRLEVIQKIRDQRLSVVQAAELLGLSRSQMHRLLQAYDHSGAAGLVSKKRSRPSNRRHSEDFRNAALDLIRERYLDFGPTLARVTANRPLLDGFEEERGRYRQRLAEYQRRLSSYQSGRPAPLPLPTNWLRSVGSLREVEEALAKSACDDTEAQSIAA</sequence>
<protein>
    <submittedName>
        <fullName evidence="2">Winged helix-turn helix protein</fullName>
    </submittedName>
</protein>
<dbReference type="InterPro" id="IPR055247">
    <property type="entry name" value="InsJ-like_HTH"/>
</dbReference>
<dbReference type="SUPFAM" id="SSF46689">
    <property type="entry name" value="Homeodomain-like"/>
    <property type="match status" value="1"/>
</dbReference>
<dbReference type="AlphaFoldDB" id="A0AAX2QA14"/>
<gene>
    <name evidence="2" type="ORF">EV131_1494</name>
</gene>
<organism evidence="2 3">
    <name type="scientific">Rhizobium laguerreae</name>
    <dbReference type="NCBI Taxonomy" id="1076926"/>
    <lineage>
        <taxon>Bacteria</taxon>
        <taxon>Pseudomonadati</taxon>
        <taxon>Pseudomonadota</taxon>
        <taxon>Alphaproteobacteria</taxon>
        <taxon>Hyphomicrobiales</taxon>
        <taxon>Rhizobiaceae</taxon>
        <taxon>Rhizobium/Agrobacterium group</taxon>
        <taxon>Rhizobium</taxon>
    </lineage>
</organism>
<evidence type="ECO:0000313" key="2">
    <source>
        <dbReference type="EMBL" id="TCU10400.1"/>
    </source>
</evidence>
<dbReference type="InterPro" id="IPR009057">
    <property type="entry name" value="Homeodomain-like_sf"/>
</dbReference>
<comment type="caution">
    <text evidence="2">The sequence shown here is derived from an EMBL/GenBank/DDBJ whole genome shotgun (WGS) entry which is preliminary data.</text>
</comment>
<name>A0AAX2QA14_9HYPH</name>
<feature type="domain" description="Insertion element IS150 protein InsJ-like helix-turn-helix" evidence="1">
    <location>
        <begin position="13"/>
        <end position="65"/>
    </location>
</feature>